<sequence>MHLLLASEDLASESDNRTDHSLDSHIERNRDCRGCHRGYDKRGSTYAARCTCLLDNEPRLGELGDKHANGAAIEPGERDKVRPARWTADVHPMQDSREIVSAHLVLCCC</sequence>
<gene>
    <name evidence="1" type="ORF">UFOPK2810_01079</name>
</gene>
<protein>
    <submittedName>
        <fullName evidence="1">Unannotated protein</fullName>
    </submittedName>
</protein>
<organism evidence="1">
    <name type="scientific">freshwater metagenome</name>
    <dbReference type="NCBI Taxonomy" id="449393"/>
    <lineage>
        <taxon>unclassified sequences</taxon>
        <taxon>metagenomes</taxon>
        <taxon>ecological metagenomes</taxon>
    </lineage>
</organism>
<name>A0A6J6UC19_9ZZZZ</name>
<reference evidence="1" key="1">
    <citation type="submission" date="2020-05" db="EMBL/GenBank/DDBJ databases">
        <authorList>
            <person name="Chiriac C."/>
            <person name="Salcher M."/>
            <person name="Ghai R."/>
            <person name="Kavagutti S V."/>
        </authorList>
    </citation>
    <scope>NUCLEOTIDE SEQUENCE</scope>
</reference>
<evidence type="ECO:0000313" key="1">
    <source>
        <dbReference type="EMBL" id="CAB4756029.1"/>
    </source>
</evidence>
<dbReference type="AlphaFoldDB" id="A0A6J6UC19"/>
<dbReference type="EMBL" id="CAEZYZ010000182">
    <property type="protein sequence ID" value="CAB4756029.1"/>
    <property type="molecule type" value="Genomic_DNA"/>
</dbReference>
<proteinExistence type="predicted"/>
<accession>A0A6J6UC19</accession>